<comment type="function">
    <text evidence="7">Carrier of the growing fatty acid chain in fatty acid biosynthesis.</text>
</comment>
<feature type="domain" description="Carrier" evidence="8">
    <location>
        <begin position="1"/>
        <end position="78"/>
    </location>
</feature>
<keyword evidence="2 7" id="KW-0444">Lipid biosynthesis</keyword>
<dbReference type="UniPathway" id="UPA00094"/>
<evidence type="ECO:0000256" key="5">
    <source>
        <dbReference type="ARBA" id="ARBA00023098"/>
    </source>
</evidence>
<evidence type="ECO:0000313" key="14">
    <source>
        <dbReference type="Proteomes" id="UP000272635"/>
    </source>
</evidence>
<evidence type="ECO:0000256" key="2">
    <source>
        <dbReference type="ARBA" id="ARBA00022516"/>
    </source>
</evidence>
<dbReference type="PATRIC" id="fig|45634.10.peg.763"/>
<comment type="pathway">
    <text evidence="7">Lipid metabolism; fatty acid biosynthesis.</text>
</comment>
<dbReference type="GO" id="GO:0005829">
    <property type="term" value="C:cytosol"/>
    <property type="evidence" value="ECO:0007669"/>
    <property type="project" value="TreeGrafter"/>
</dbReference>
<evidence type="ECO:0000256" key="4">
    <source>
        <dbReference type="ARBA" id="ARBA00022832"/>
    </source>
</evidence>
<evidence type="ECO:0000313" key="11">
    <source>
        <dbReference type="EMBL" id="RSJ80721.1"/>
    </source>
</evidence>
<keyword evidence="6 7" id="KW-0275">Fatty acid biosynthesis</keyword>
<evidence type="ECO:0000256" key="7">
    <source>
        <dbReference type="HAMAP-Rule" id="MF_01217"/>
    </source>
</evidence>
<dbReference type="Pfam" id="PF00550">
    <property type="entry name" value="PP-binding"/>
    <property type="match status" value="1"/>
</dbReference>
<gene>
    <name evidence="7 11" type="primary">acpP</name>
    <name evidence="12" type="ORF">D8790_08880</name>
    <name evidence="11" type="ORF">D8791_08325</name>
    <name evidence="10" type="ORF">MK546_08975</name>
    <name evidence="9" type="ORF">SCRDD08_02097</name>
</gene>
<dbReference type="Proteomes" id="UP000272635">
    <property type="component" value="Unassembled WGS sequence"/>
</dbReference>
<dbReference type="InterPro" id="IPR009081">
    <property type="entry name" value="PP-bd_ACP"/>
</dbReference>
<evidence type="ECO:0000256" key="6">
    <source>
        <dbReference type="ARBA" id="ARBA00023160"/>
    </source>
</evidence>
<reference evidence="10" key="4">
    <citation type="submission" date="2022-02" db="EMBL/GenBank/DDBJ databases">
        <authorList>
            <person name="Christensen J.J.E."/>
            <person name="Jensen C.S."/>
            <person name="Nielsen X.C."/>
            <person name="Dargis R."/>
        </authorList>
    </citation>
    <scope>NUCLEOTIDE SEQUENCE</scope>
    <source>
        <strain evidence="10">K13014465</strain>
    </source>
</reference>
<comment type="subcellular location">
    <subcellularLocation>
        <location evidence="7">Cytoplasm</location>
    </subcellularLocation>
</comment>
<dbReference type="PANTHER" id="PTHR20863:SF76">
    <property type="entry name" value="CARRIER DOMAIN-CONTAINING PROTEIN"/>
    <property type="match status" value="1"/>
</dbReference>
<dbReference type="EMBL" id="RJPT01000010">
    <property type="protein sequence ID" value="RSJ80721.1"/>
    <property type="molecule type" value="Genomic_DNA"/>
</dbReference>
<evidence type="ECO:0000256" key="3">
    <source>
        <dbReference type="ARBA" id="ARBA00022553"/>
    </source>
</evidence>
<dbReference type="HAMAP" id="MF_01217">
    <property type="entry name" value="Acyl_carrier"/>
    <property type="match status" value="1"/>
</dbReference>
<name>A0A0F2CVN4_STRCR</name>
<dbReference type="PANTHER" id="PTHR20863">
    <property type="entry name" value="ACYL CARRIER PROTEIN"/>
    <property type="match status" value="1"/>
</dbReference>
<keyword evidence="3 7" id="KW-0597">Phosphoprotein</keyword>
<dbReference type="EMBL" id="JAKUYZ010000013">
    <property type="protein sequence ID" value="MCY7222209.1"/>
    <property type="molecule type" value="Genomic_DNA"/>
</dbReference>
<comment type="similarity">
    <text evidence="7">Belongs to the acyl carrier protein (ACP) family.</text>
</comment>
<dbReference type="GeneID" id="48422489"/>
<evidence type="ECO:0000313" key="10">
    <source>
        <dbReference type="EMBL" id="MCY7222209.1"/>
    </source>
</evidence>
<proteinExistence type="inferred from homology"/>
<reference evidence="10" key="3">
    <citation type="journal article" date="2022" name="Med Res Arch">
        <title>Genomic identification of streptococcal strains and relation to clinical characteristics. A substudy to The Partial Oral Treatment of Endocarditis (POET) Trial.</title>
        <authorList>
            <person name="Christensen J."/>
            <person name="Jensen C."/>
            <person name="Dargis R."/>
            <person name="Nielsen X."/>
            <person name="Pries- Heje M."/>
            <person name="Wiingaard C."/>
            <person name="Ihlemann N."/>
            <person name="Gill S."/>
            <person name="Bruun N."/>
            <person name="Elming H."/>
            <person name="Povlsen J."/>
            <person name="Madsen T."/>
            <person name="Jensen K."/>
            <person name="Fuursted K."/>
            <person name="Ostergaard L."/>
            <person name="Christiansen U."/>
            <person name="Rosenvinge F."/>
            <person name="Helweg-Larsen J."/>
            <person name="Fosbol E."/>
            <person name="Kober L."/>
            <person name="Torp-Pedersen C."/>
            <person name="Tonder N."/>
            <person name="Moser C."/>
            <person name="Iversen K."/>
            <person name="Bundgaard H."/>
        </authorList>
    </citation>
    <scope>NUCLEOTIDE SEQUENCE</scope>
    <source>
        <strain evidence="10">K13014465</strain>
    </source>
</reference>
<accession>A0A0F2CVN4</accession>
<dbReference type="InterPro" id="IPR036736">
    <property type="entry name" value="ACP-like_sf"/>
</dbReference>
<dbReference type="GO" id="GO:0000035">
    <property type="term" value="F:acyl binding"/>
    <property type="evidence" value="ECO:0007669"/>
    <property type="project" value="TreeGrafter"/>
</dbReference>
<keyword evidence="4 7" id="KW-0276">Fatty acid metabolism</keyword>
<dbReference type="Proteomes" id="UP001208029">
    <property type="component" value="Unassembled WGS sequence"/>
</dbReference>
<evidence type="ECO:0000313" key="9">
    <source>
        <dbReference type="EMBL" id="KXT68321.1"/>
    </source>
</evidence>
<dbReference type="NCBIfam" id="NF002150">
    <property type="entry name" value="PRK00982.1-4"/>
    <property type="match status" value="1"/>
</dbReference>
<dbReference type="OrthoDB" id="9804551at2"/>
<dbReference type="PROSITE" id="PS50075">
    <property type="entry name" value="CARRIER"/>
    <property type="match status" value="1"/>
</dbReference>
<dbReference type="InterPro" id="IPR003231">
    <property type="entry name" value="ACP"/>
</dbReference>
<reference evidence="14 15" key="2">
    <citation type="submission" date="2018-11" db="EMBL/GenBank/DDBJ databases">
        <title>Species Designations Belie Phenotypic and Genotypic Heterogeneity in Oral Streptococci.</title>
        <authorList>
            <person name="Velsko I."/>
        </authorList>
    </citation>
    <scope>NUCLEOTIDE SEQUENCE [LARGE SCALE GENOMIC DNA]</scope>
    <source>
        <strain evidence="12 15">BCC13</strain>
        <strain evidence="11 14">BCC41</strain>
    </source>
</reference>
<dbReference type="GO" id="GO:0000036">
    <property type="term" value="F:acyl carrier activity"/>
    <property type="evidence" value="ECO:0007669"/>
    <property type="project" value="UniProtKB-UniRule"/>
</dbReference>
<organism evidence="11 14">
    <name type="scientific">Streptococcus cristatus</name>
    <dbReference type="NCBI Taxonomy" id="45634"/>
    <lineage>
        <taxon>Bacteria</taxon>
        <taxon>Bacillati</taxon>
        <taxon>Bacillota</taxon>
        <taxon>Bacilli</taxon>
        <taxon>Lactobacillales</taxon>
        <taxon>Streptococcaceae</taxon>
        <taxon>Streptococcus</taxon>
    </lineage>
</organism>
<evidence type="ECO:0000313" key="13">
    <source>
        <dbReference type="Proteomes" id="UP000070377"/>
    </source>
</evidence>
<comment type="PTM">
    <text evidence="7">4'-phosphopantetheine is transferred from CoA to a specific serine of apo-ACP by AcpS. This modification is essential for activity because fatty acids are bound in thioester linkage to the sulfhydryl of the prosthetic group.</text>
</comment>
<dbReference type="EMBL" id="RJPU01000008">
    <property type="protein sequence ID" value="RSJ93937.1"/>
    <property type="molecule type" value="Genomic_DNA"/>
</dbReference>
<dbReference type="GO" id="GO:0009245">
    <property type="term" value="P:lipid A biosynthetic process"/>
    <property type="evidence" value="ECO:0007669"/>
    <property type="project" value="TreeGrafter"/>
</dbReference>
<evidence type="ECO:0000313" key="15">
    <source>
        <dbReference type="Proteomes" id="UP000278843"/>
    </source>
</evidence>
<evidence type="ECO:0000313" key="12">
    <source>
        <dbReference type="EMBL" id="RSJ93937.1"/>
    </source>
</evidence>
<dbReference type="EMBL" id="LQRD01000078">
    <property type="protein sequence ID" value="KXT68321.1"/>
    <property type="molecule type" value="Genomic_DNA"/>
</dbReference>
<feature type="modified residue" description="O-(pantetheine 4'-phosphoryl)serine" evidence="7">
    <location>
        <position position="38"/>
    </location>
</feature>
<keyword evidence="5 7" id="KW-0443">Lipid metabolism</keyword>
<dbReference type="AlphaFoldDB" id="A0A0F2CVN4"/>
<reference evidence="9 13" key="1">
    <citation type="submission" date="2016-01" db="EMBL/GenBank/DDBJ databases">
        <title>Highly variable Streptococcus oralis are common among viridans streptococci isolated from primates.</title>
        <authorList>
            <person name="Denapaite D."/>
            <person name="Rieger M."/>
            <person name="Koendgen S."/>
            <person name="Brueckner R."/>
            <person name="Ochigava I."/>
            <person name="Kappeler P."/>
            <person name="Maetz-Rensing K."/>
            <person name="Leendertz F."/>
            <person name="Hakenbeck R."/>
        </authorList>
    </citation>
    <scope>NUCLEOTIDE SEQUENCE [LARGE SCALE GENOMIC DNA]</scope>
    <source>
        <strain evidence="9 13">DD08</strain>
    </source>
</reference>
<dbReference type="Gene3D" id="1.10.1200.10">
    <property type="entry name" value="ACP-like"/>
    <property type="match status" value="1"/>
</dbReference>
<dbReference type="RefSeq" id="WP_005591354.1">
    <property type="nucleotide sequence ID" value="NZ_CABPTQ010000007.1"/>
</dbReference>
<dbReference type="Proteomes" id="UP000070377">
    <property type="component" value="Unassembled WGS sequence"/>
</dbReference>
<dbReference type="SUPFAM" id="SSF47336">
    <property type="entry name" value="ACP-like"/>
    <property type="match status" value="1"/>
</dbReference>
<dbReference type="NCBIfam" id="NF009104">
    <property type="entry name" value="PRK12449.1"/>
    <property type="match status" value="1"/>
</dbReference>
<evidence type="ECO:0000259" key="8">
    <source>
        <dbReference type="PROSITE" id="PS50075"/>
    </source>
</evidence>
<dbReference type="Proteomes" id="UP000278843">
    <property type="component" value="Unassembled WGS sequence"/>
</dbReference>
<keyword evidence="7" id="KW-0963">Cytoplasm</keyword>
<protein>
    <recommendedName>
        <fullName evidence="7">Acyl carrier protein</fullName>
        <shortName evidence="7">ACP</shortName>
    </recommendedName>
</protein>
<evidence type="ECO:0000256" key="1">
    <source>
        <dbReference type="ARBA" id="ARBA00022450"/>
    </source>
</evidence>
<dbReference type="NCBIfam" id="NF002148">
    <property type="entry name" value="PRK00982.1-2"/>
    <property type="match status" value="1"/>
</dbReference>
<dbReference type="GO" id="GO:0016020">
    <property type="term" value="C:membrane"/>
    <property type="evidence" value="ECO:0007669"/>
    <property type="project" value="GOC"/>
</dbReference>
<comment type="caution">
    <text evidence="11">The sequence shown here is derived from an EMBL/GenBank/DDBJ whole genome shotgun (WGS) entry which is preliminary data.</text>
</comment>
<keyword evidence="1 7" id="KW-0596">Phosphopantetheine</keyword>
<sequence>MNQEQIFQKVTEIIQERQGKDFVVQPTLGLKDDLGADSVDLMEFILTLEDEFAIEISDEDVDRFENVADIVAYLEKKLAK</sequence>
<dbReference type="STRING" id="45634.SCRDD08_02097"/>